<dbReference type="SUPFAM" id="SSF52540">
    <property type="entry name" value="P-loop containing nucleoside triphosphate hydrolases"/>
    <property type="match status" value="1"/>
</dbReference>
<feature type="transmembrane region" description="Helical" evidence="11">
    <location>
        <begin position="536"/>
        <end position="557"/>
    </location>
</feature>
<dbReference type="InterPro" id="IPR003593">
    <property type="entry name" value="AAA+_ATPase"/>
</dbReference>
<dbReference type="InterPro" id="IPR039421">
    <property type="entry name" value="Type_1_exporter"/>
</dbReference>
<evidence type="ECO:0000256" key="6">
    <source>
        <dbReference type="ARBA" id="ARBA00022840"/>
    </source>
</evidence>
<reference evidence="14" key="1">
    <citation type="submission" date="2022-10" db="EMBL/GenBank/DDBJ databases">
        <title>The complete genomes of actinobacterial strains from the NBC collection.</title>
        <authorList>
            <person name="Joergensen T.S."/>
            <person name="Alvarez Arevalo M."/>
            <person name="Sterndorff E.B."/>
            <person name="Faurdal D."/>
            <person name="Vuksanovic O."/>
            <person name="Mourched A.-S."/>
            <person name="Charusanti P."/>
            <person name="Shaw S."/>
            <person name="Blin K."/>
            <person name="Weber T."/>
        </authorList>
    </citation>
    <scope>NUCLEOTIDE SEQUENCE</scope>
    <source>
        <strain evidence="14">NBC_00093</strain>
    </source>
</reference>
<dbReference type="Gene3D" id="1.20.1560.10">
    <property type="entry name" value="ABC transporter type 1, transmembrane domain"/>
    <property type="match status" value="1"/>
</dbReference>
<feature type="region of interest" description="Disordered" evidence="10">
    <location>
        <begin position="127"/>
        <end position="149"/>
    </location>
</feature>
<dbReference type="InterPro" id="IPR022515">
    <property type="entry name" value="NHPM_micro_ABC2"/>
</dbReference>
<dbReference type="InterPro" id="IPR011527">
    <property type="entry name" value="ABC1_TM_dom"/>
</dbReference>
<comment type="subcellular location">
    <subcellularLocation>
        <location evidence="1">Cell membrane</location>
        <topology evidence="1">Multi-pass membrane protein</topology>
    </subcellularLocation>
</comment>
<feature type="region of interest" description="Disordered" evidence="10">
    <location>
        <begin position="1"/>
        <end position="32"/>
    </location>
</feature>
<keyword evidence="4 11" id="KW-0812">Transmembrane</keyword>
<dbReference type="Pfam" id="PF00664">
    <property type="entry name" value="ABC_membrane"/>
    <property type="match status" value="1"/>
</dbReference>
<dbReference type="InterPro" id="IPR017871">
    <property type="entry name" value="ABC_transporter-like_CS"/>
</dbReference>
<dbReference type="PROSITE" id="PS50929">
    <property type="entry name" value="ABC_TM1F"/>
    <property type="match status" value="1"/>
</dbReference>
<evidence type="ECO:0000256" key="9">
    <source>
        <dbReference type="ARBA" id="ARBA00061644"/>
    </source>
</evidence>
<feature type="region of interest" description="Disordered" evidence="10">
    <location>
        <begin position="316"/>
        <end position="359"/>
    </location>
</feature>
<organism evidence="14">
    <name type="scientific">Streptomyces sp. NBC_00093</name>
    <dbReference type="NCBI Taxonomy" id="2975649"/>
    <lineage>
        <taxon>Bacteria</taxon>
        <taxon>Bacillati</taxon>
        <taxon>Actinomycetota</taxon>
        <taxon>Actinomycetes</taxon>
        <taxon>Kitasatosporales</taxon>
        <taxon>Streptomycetaceae</taxon>
        <taxon>Streptomyces</taxon>
    </lineage>
</organism>
<evidence type="ECO:0000256" key="4">
    <source>
        <dbReference type="ARBA" id="ARBA00022692"/>
    </source>
</evidence>
<evidence type="ECO:0000256" key="5">
    <source>
        <dbReference type="ARBA" id="ARBA00022741"/>
    </source>
</evidence>
<dbReference type="SMART" id="SM00382">
    <property type="entry name" value="AAA"/>
    <property type="match status" value="1"/>
</dbReference>
<dbReference type="Gene3D" id="3.40.50.300">
    <property type="entry name" value="P-loop containing nucleotide triphosphate hydrolases"/>
    <property type="match status" value="1"/>
</dbReference>
<sequence>MTELLSGPDPDTGHGYGHPDGTGTDAVAHRPDPLDSVQPAHYGRMWELASTDPSTLAGDDTLWLVTGGALDLFAADAGGRGHWRFLGRAEPGALLPSLPHGDRHVLTGRATPGCALYRVRTAELIPAPNEPHDQRHDEPHSTSQSDAFITSTASSRSALAAALDAGLSALLDAVRQPPPPLPPERTVRITPDAHTELGAHQSGAAAPSAGAVTWIRVVSGQAGTDDGTLPPPEAGRFTPMGAHDRVRGEPTAVVAACTTSRLLSDGSLRRHLDDFRPHLMSALSRRVIEEDRQDEARLTAGRRAREAALDQAVHALREHVRPSSVPGPDTRRNPGPRTTTAASASAPSSSARSPTAAQAEHAAAVVVEMVAEAAGITASPTHRAVDHAPHPDPVHRIVRIARTARLPSRPVDLTGTWWRTDIGPLVGFLREGDTPVALLRRRGHYEMADPSGGPRVRVTARTAGRLRTRAVTFYRPLPDDTGNVTRLLFSYGLHGCRADLLRLTAAGLAAVALGLLVPIATGQVLGRFVPDGQRPLIIQTCLAVIVAGLVAMGFGIVRNLAVLRIEGRFETTVQAGVWDRLLRLPASFFGRYSTGELAGAALGVSRIGEVVSGVAMTVVQAVLLVAVNFALQLWYSPPLALLSATMVALSAAVLSVIGARELTWHRRLAKLDNALTNKVFQTLRGLPKLRVAAAENYAYAHWARDFVESQRIRRRVRRLQNAVTAFGAAYVPFCTFILLALLAGPARDAMPVDGILTFTVSFTTQLTATAQLVTALTSAGAVIPLFGRLEPILTQPPEISENSRHPGELTGAIDVRGATFRYSPDGPPVLDDVTLRVRPGEFVAVVGPSGCGKSTLLRLLLGFAAPESGSVHYDGQDLAALDLTAVRRQCGVVLQHAQPFTGTVLSNIRGAEAYSLDEVREAARMAGLADDIAQLPMGLHTVLSDNGSTFSAGQRQRLMIAQALIRRPRILFLDEATSALDNHTQRIVTESTRALRATRVVIAHRLSTIMEADRVIVLSEGRIVQSGPPDELLADATGLFHHFVRRQVR</sequence>
<dbReference type="AlphaFoldDB" id="A0AAU1ZZ80"/>
<dbReference type="InterPro" id="IPR036640">
    <property type="entry name" value="ABC1_TM_sf"/>
</dbReference>
<evidence type="ECO:0000259" key="12">
    <source>
        <dbReference type="PROSITE" id="PS50893"/>
    </source>
</evidence>
<dbReference type="Pfam" id="PF00005">
    <property type="entry name" value="ABC_tran"/>
    <property type="match status" value="1"/>
</dbReference>
<evidence type="ECO:0000256" key="8">
    <source>
        <dbReference type="ARBA" id="ARBA00023136"/>
    </source>
</evidence>
<evidence type="ECO:0000256" key="3">
    <source>
        <dbReference type="ARBA" id="ARBA00022475"/>
    </source>
</evidence>
<feature type="compositionally biased region" description="Low complexity" evidence="10">
    <location>
        <begin position="336"/>
        <end position="359"/>
    </location>
</feature>
<evidence type="ECO:0000256" key="11">
    <source>
        <dbReference type="SAM" id="Phobius"/>
    </source>
</evidence>
<dbReference type="PANTHER" id="PTHR24221:SF654">
    <property type="entry name" value="ATP-BINDING CASSETTE SUB-FAMILY B MEMBER 6"/>
    <property type="match status" value="1"/>
</dbReference>
<comment type="similarity">
    <text evidence="9">Belongs to the ABC transporter superfamily. Lipid exporter (TC 3.A.1.106) family.</text>
</comment>
<feature type="compositionally biased region" description="Basic and acidic residues" evidence="10">
    <location>
        <begin position="130"/>
        <end position="140"/>
    </location>
</feature>
<dbReference type="SUPFAM" id="SSF90123">
    <property type="entry name" value="ABC transporter transmembrane region"/>
    <property type="match status" value="1"/>
</dbReference>
<evidence type="ECO:0000259" key="13">
    <source>
        <dbReference type="PROSITE" id="PS50929"/>
    </source>
</evidence>
<dbReference type="GO" id="GO:0016887">
    <property type="term" value="F:ATP hydrolysis activity"/>
    <property type="evidence" value="ECO:0007669"/>
    <property type="project" value="InterPro"/>
</dbReference>
<dbReference type="GO" id="GO:0140359">
    <property type="term" value="F:ABC-type transporter activity"/>
    <property type="evidence" value="ECO:0007669"/>
    <property type="project" value="InterPro"/>
</dbReference>
<dbReference type="GO" id="GO:0034040">
    <property type="term" value="F:ATPase-coupled lipid transmembrane transporter activity"/>
    <property type="evidence" value="ECO:0007669"/>
    <property type="project" value="TreeGrafter"/>
</dbReference>
<dbReference type="GO" id="GO:0005886">
    <property type="term" value="C:plasma membrane"/>
    <property type="evidence" value="ECO:0007669"/>
    <property type="project" value="UniProtKB-SubCell"/>
</dbReference>
<dbReference type="NCBIfam" id="TIGR03797">
    <property type="entry name" value="NHLM_micro_ABC2"/>
    <property type="match status" value="1"/>
</dbReference>
<evidence type="ECO:0000256" key="7">
    <source>
        <dbReference type="ARBA" id="ARBA00022989"/>
    </source>
</evidence>
<dbReference type="FunFam" id="3.40.50.300:FF:000299">
    <property type="entry name" value="ABC transporter ATP-binding protein/permease"/>
    <property type="match status" value="1"/>
</dbReference>
<feature type="domain" description="ABC transmembrane type-1" evidence="13">
    <location>
        <begin position="503"/>
        <end position="743"/>
    </location>
</feature>
<dbReference type="GO" id="GO:0005524">
    <property type="term" value="F:ATP binding"/>
    <property type="evidence" value="ECO:0007669"/>
    <property type="project" value="UniProtKB-KW"/>
</dbReference>
<dbReference type="PROSITE" id="PS50893">
    <property type="entry name" value="ABC_TRANSPORTER_2"/>
    <property type="match status" value="1"/>
</dbReference>
<feature type="transmembrane region" description="Helical" evidence="11">
    <location>
        <begin position="722"/>
        <end position="746"/>
    </location>
</feature>
<dbReference type="InterPro" id="IPR003439">
    <property type="entry name" value="ABC_transporter-like_ATP-bd"/>
</dbReference>
<keyword evidence="3" id="KW-1003">Cell membrane</keyword>
<dbReference type="PROSITE" id="PS00211">
    <property type="entry name" value="ABC_TRANSPORTER_1"/>
    <property type="match status" value="1"/>
</dbReference>
<dbReference type="InterPro" id="IPR027417">
    <property type="entry name" value="P-loop_NTPase"/>
</dbReference>
<gene>
    <name evidence="14" type="ORF">OHA22_15220</name>
</gene>
<keyword evidence="7 11" id="KW-1133">Transmembrane helix</keyword>
<feature type="transmembrane region" description="Helical" evidence="11">
    <location>
        <begin position="610"/>
        <end position="634"/>
    </location>
</feature>
<feature type="transmembrane region" description="Helical" evidence="11">
    <location>
        <begin position="640"/>
        <end position="659"/>
    </location>
</feature>
<keyword evidence="6" id="KW-0067">ATP-binding</keyword>
<proteinExistence type="inferred from homology"/>
<dbReference type="PANTHER" id="PTHR24221">
    <property type="entry name" value="ATP-BINDING CASSETTE SUB-FAMILY B"/>
    <property type="match status" value="1"/>
</dbReference>
<feature type="domain" description="ABC transporter" evidence="12">
    <location>
        <begin position="815"/>
        <end position="1045"/>
    </location>
</feature>
<keyword evidence="5" id="KW-0547">Nucleotide-binding</keyword>
<name>A0AAU1ZZ80_9ACTN</name>
<evidence type="ECO:0000313" key="14">
    <source>
        <dbReference type="EMBL" id="WTT16778.1"/>
    </source>
</evidence>
<protein>
    <submittedName>
        <fullName evidence="14">NHLP bacteriocin export ABC transporter permease/ATPase subunit</fullName>
    </submittedName>
</protein>
<dbReference type="EMBL" id="CP108222">
    <property type="protein sequence ID" value="WTT16778.1"/>
    <property type="molecule type" value="Genomic_DNA"/>
</dbReference>
<keyword evidence="2" id="KW-0813">Transport</keyword>
<keyword evidence="8 11" id="KW-0472">Membrane</keyword>
<accession>A0AAU1ZZ80</accession>
<evidence type="ECO:0000256" key="1">
    <source>
        <dbReference type="ARBA" id="ARBA00004651"/>
    </source>
</evidence>
<evidence type="ECO:0000256" key="10">
    <source>
        <dbReference type="SAM" id="MobiDB-lite"/>
    </source>
</evidence>
<evidence type="ECO:0000256" key="2">
    <source>
        <dbReference type="ARBA" id="ARBA00022448"/>
    </source>
</evidence>